<evidence type="ECO:0000313" key="2">
    <source>
        <dbReference type="Proteomes" id="UP000324632"/>
    </source>
</evidence>
<dbReference type="Proteomes" id="UP000324632">
    <property type="component" value="Unassembled WGS sequence"/>
</dbReference>
<evidence type="ECO:0008006" key="3">
    <source>
        <dbReference type="Google" id="ProtNLM"/>
    </source>
</evidence>
<name>A0A5A9MRL0_9TELE</name>
<gene>
    <name evidence="1" type="ORF">E1301_Tti024286</name>
</gene>
<protein>
    <recommendedName>
        <fullName evidence="3">Reverse transcriptase zinc-binding domain-containing protein</fullName>
    </recommendedName>
</protein>
<comment type="caution">
    <text evidence="1">The sequence shown here is derived from an EMBL/GenBank/DDBJ whole genome shotgun (WGS) entry which is preliminary data.</text>
</comment>
<organism evidence="1 2">
    <name type="scientific">Triplophysa tibetana</name>
    <dbReference type="NCBI Taxonomy" id="1572043"/>
    <lineage>
        <taxon>Eukaryota</taxon>
        <taxon>Metazoa</taxon>
        <taxon>Chordata</taxon>
        <taxon>Craniata</taxon>
        <taxon>Vertebrata</taxon>
        <taxon>Euteleostomi</taxon>
        <taxon>Actinopterygii</taxon>
        <taxon>Neopterygii</taxon>
        <taxon>Teleostei</taxon>
        <taxon>Ostariophysi</taxon>
        <taxon>Cypriniformes</taxon>
        <taxon>Nemacheilidae</taxon>
        <taxon>Triplophysa</taxon>
    </lineage>
</organism>
<reference evidence="1 2" key="1">
    <citation type="journal article" date="2019" name="Mol. Ecol. Resour.">
        <title>Chromosome-level genome assembly of Triplophysa tibetana, a fish adapted to the harsh high-altitude environment of the Tibetan Plateau.</title>
        <authorList>
            <person name="Yang X."/>
            <person name="Liu H."/>
            <person name="Ma Z."/>
            <person name="Zou Y."/>
            <person name="Zou M."/>
            <person name="Mao Y."/>
            <person name="Li X."/>
            <person name="Wang H."/>
            <person name="Chen T."/>
            <person name="Wang W."/>
            <person name="Yang R."/>
        </authorList>
    </citation>
    <scope>NUCLEOTIDE SEQUENCE [LARGE SCALE GENOMIC DNA]</scope>
    <source>
        <strain evidence="1">TTIB1903HZAU</strain>
        <tissue evidence="1">Muscle</tissue>
    </source>
</reference>
<evidence type="ECO:0000313" key="1">
    <source>
        <dbReference type="EMBL" id="KAA0701362.1"/>
    </source>
</evidence>
<dbReference type="AlphaFoldDB" id="A0A5A9MRL0"/>
<accession>A0A5A9MRL0</accession>
<dbReference type="EMBL" id="SOYY01000166">
    <property type="protein sequence ID" value="KAA0701362.1"/>
    <property type="molecule type" value="Genomic_DNA"/>
</dbReference>
<sequence length="333" mass="38722">MLSRFGPIIRQSIKIWKAAEKTMGASAKYCKPTPIWHNTNLCMAKKILIFKPWTESGIFNLKDIYNDDGLKPFQILQDEFSIPRSSFSFYLRLRLALKTYGVPWSAKLAPHPLINWIDSSMGSKGSVSKINEQMVVHQYIKMPIENFWERELNTTTDWDTVWKNCFTCSKNPAHQMIHFKLIHKAYTTPWLLCKMNRKQNPFCHLCEGSNQGTYMHMFWYCPRVTLFWSLVQTELSVLMDTVIQREPLLFLLLDDSSLSLSLSQRRILTTALTAAKKVILKLWLEPSIPVMCTWRSYLLDIARLESTTARILGASGKTIQFWRDLIVNLSDKQ</sequence>
<proteinExistence type="predicted"/>
<keyword evidence="2" id="KW-1185">Reference proteome</keyword>